<comment type="caution">
    <text evidence="8">The sequence shown here is derived from an EMBL/GenBank/DDBJ whole genome shotgun (WGS) entry which is preliminary data.</text>
</comment>
<evidence type="ECO:0000256" key="2">
    <source>
        <dbReference type="ARBA" id="ARBA00013064"/>
    </source>
</evidence>
<keyword evidence="9" id="KW-1185">Reference proteome</keyword>
<evidence type="ECO:0000256" key="1">
    <source>
        <dbReference type="ARBA" id="ARBA00011063"/>
    </source>
</evidence>
<evidence type="ECO:0000313" key="8">
    <source>
        <dbReference type="EMBL" id="TFJ91353.1"/>
    </source>
</evidence>
<sequence length="170" mass="19532">MITGERFVNRAGLNVIRVLFLCLGNICRSPMAEAVLRDLLKKEQLSDKIEVDSAGLGHWHIGEVPHEGTRNMLDKQHISYEGMKARQLHTRDFSDFDYLIVMDDQNIKALKEFGENKDYIMVAKLMDFVDEAVDHNVPDPYFTGNFAYTYDLVSTGCQALLKYMKDEHNL</sequence>
<dbReference type="InterPro" id="IPR036196">
    <property type="entry name" value="Ptyr_pPase_sf"/>
</dbReference>
<keyword evidence="3" id="KW-0378">Hydrolase</keyword>
<dbReference type="SUPFAM" id="SSF52788">
    <property type="entry name" value="Phosphotyrosine protein phosphatases I"/>
    <property type="match status" value="1"/>
</dbReference>
<dbReference type="EC" id="3.1.3.48" evidence="2"/>
<feature type="active site" description="Nucleophile" evidence="6">
    <location>
        <position position="22"/>
    </location>
</feature>
<dbReference type="Proteomes" id="UP000298484">
    <property type="component" value="Unassembled WGS sequence"/>
</dbReference>
<feature type="active site" description="Proton donor" evidence="6">
    <location>
        <position position="139"/>
    </location>
</feature>
<dbReference type="GO" id="GO:0004725">
    <property type="term" value="F:protein tyrosine phosphatase activity"/>
    <property type="evidence" value="ECO:0007669"/>
    <property type="project" value="UniProtKB-EC"/>
</dbReference>
<evidence type="ECO:0000313" key="9">
    <source>
        <dbReference type="Proteomes" id="UP000298484"/>
    </source>
</evidence>
<dbReference type="OrthoDB" id="9784339at2"/>
<evidence type="ECO:0000256" key="4">
    <source>
        <dbReference type="ARBA" id="ARBA00022912"/>
    </source>
</evidence>
<dbReference type="FunFam" id="3.40.50.2300:FF:000113">
    <property type="entry name" value="Low molecular weight protein-tyrosine-phosphatase"/>
    <property type="match status" value="1"/>
</dbReference>
<dbReference type="EMBL" id="SRHY01000057">
    <property type="protein sequence ID" value="TFJ91353.1"/>
    <property type="molecule type" value="Genomic_DNA"/>
</dbReference>
<evidence type="ECO:0000256" key="6">
    <source>
        <dbReference type="PIRSR" id="PIRSR617867-1"/>
    </source>
</evidence>
<evidence type="ECO:0000259" key="7">
    <source>
        <dbReference type="SMART" id="SM00226"/>
    </source>
</evidence>
<dbReference type="PRINTS" id="PR00719">
    <property type="entry name" value="LMWPTPASE"/>
</dbReference>
<dbReference type="InterPro" id="IPR023485">
    <property type="entry name" value="Ptyr_pPase"/>
</dbReference>
<comment type="similarity">
    <text evidence="1">Belongs to the low molecular weight phosphotyrosine protein phosphatase family.</text>
</comment>
<dbReference type="Gene3D" id="3.40.50.2300">
    <property type="match status" value="1"/>
</dbReference>
<dbReference type="InterPro" id="IPR017867">
    <property type="entry name" value="Tyr_phospatase_low_mol_wt"/>
</dbReference>
<evidence type="ECO:0000256" key="5">
    <source>
        <dbReference type="ARBA" id="ARBA00051722"/>
    </source>
</evidence>
<reference evidence="8 9" key="1">
    <citation type="submission" date="2019-03" db="EMBL/GenBank/DDBJ databases">
        <title>Genome sequence of Lentibacillus salicampi ATCC BAA-719.</title>
        <authorList>
            <person name="Maclea K.S."/>
            <person name="Simoes Junior M."/>
        </authorList>
    </citation>
    <scope>NUCLEOTIDE SEQUENCE [LARGE SCALE GENOMIC DNA]</scope>
    <source>
        <strain evidence="8 9">ATCC BAA-719</strain>
    </source>
</reference>
<protein>
    <recommendedName>
        <fullName evidence="2">protein-tyrosine-phosphatase</fullName>
        <ecNumber evidence="2">3.1.3.48</ecNumber>
    </recommendedName>
</protein>
<comment type="catalytic activity">
    <reaction evidence="5">
        <text>O-phospho-L-tyrosyl-[protein] + H2O = L-tyrosyl-[protein] + phosphate</text>
        <dbReference type="Rhea" id="RHEA:10684"/>
        <dbReference type="Rhea" id="RHEA-COMP:10136"/>
        <dbReference type="Rhea" id="RHEA-COMP:20101"/>
        <dbReference type="ChEBI" id="CHEBI:15377"/>
        <dbReference type="ChEBI" id="CHEBI:43474"/>
        <dbReference type="ChEBI" id="CHEBI:46858"/>
        <dbReference type="ChEBI" id="CHEBI:61978"/>
        <dbReference type="EC" id="3.1.3.48"/>
    </reaction>
</comment>
<dbReference type="PANTHER" id="PTHR11717">
    <property type="entry name" value="LOW MOLECULAR WEIGHT PROTEIN TYROSINE PHOSPHATASE"/>
    <property type="match status" value="1"/>
</dbReference>
<name>A0A4Y9A6R3_9BACI</name>
<feature type="domain" description="Phosphotyrosine protein phosphatase I" evidence="7">
    <location>
        <begin position="16"/>
        <end position="163"/>
    </location>
</feature>
<feature type="active site" evidence="6">
    <location>
        <position position="28"/>
    </location>
</feature>
<dbReference type="InterPro" id="IPR050438">
    <property type="entry name" value="LMW_PTPase"/>
</dbReference>
<dbReference type="AlphaFoldDB" id="A0A4Y9A6R3"/>
<dbReference type="Pfam" id="PF01451">
    <property type="entry name" value="LMWPc"/>
    <property type="match status" value="1"/>
</dbReference>
<dbReference type="SMART" id="SM00226">
    <property type="entry name" value="LMWPc"/>
    <property type="match status" value="1"/>
</dbReference>
<accession>A0A4Y9A6R3</accession>
<proteinExistence type="inferred from homology"/>
<gene>
    <name evidence="8" type="ORF">E4U82_18165</name>
</gene>
<keyword evidence="4" id="KW-0904">Protein phosphatase</keyword>
<evidence type="ECO:0000256" key="3">
    <source>
        <dbReference type="ARBA" id="ARBA00022801"/>
    </source>
</evidence>
<dbReference type="CDD" id="cd16343">
    <property type="entry name" value="LMWPTP"/>
    <property type="match status" value="1"/>
</dbReference>
<organism evidence="8 9">
    <name type="scientific">Lentibacillus salicampi</name>
    <dbReference type="NCBI Taxonomy" id="175306"/>
    <lineage>
        <taxon>Bacteria</taxon>
        <taxon>Bacillati</taxon>
        <taxon>Bacillota</taxon>
        <taxon>Bacilli</taxon>
        <taxon>Bacillales</taxon>
        <taxon>Bacillaceae</taxon>
        <taxon>Lentibacillus</taxon>
    </lineage>
</organism>
<dbReference type="PANTHER" id="PTHR11717:SF7">
    <property type="entry name" value="LOW MOLECULAR WEIGHT PHOSPHOTYROSINE PROTEIN PHOSPHATASE"/>
    <property type="match status" value="1"/>
</dbReference>